<dbReference type="PROSITE" id="PS51257">
    <property type="entry name" value="PROKAR_LIPOPROTEIN"/>
    <property type="match status" value="1"/>
</dbReference>
<sequence length="476" mass="49874">MTDRFGRMSRRGLFGVGLAVTAGTVLAACGSGDSERGDDGGEPADSMAMSTDPVAVATDAYIFGYPLVLIDATRGTDLPVDTFMHAAALPTPADRVAARTDLDTLRSQAWLDLSAEPLVLQIPATDGNRYWLMQLIDAWSNTAHNPSSVRPQVVSGTEPPFTYLVTGPGWTGTVPAGMTRLAMNTNRVWVVGRIQLDGPDDIDAVRAIQQRIKLAPLHAYLADPGISTPGVMFDATAPGESARDTVAGMTPAAYFTKLCELMATDPPAAADAPAMQRFASLGIAPGGTLTAEPGGLSAGVQAAKSAIAGYADPAVQSPNGWTFSPGTGTYGTDYLLRAHVARTGLGANLPEDVIHPTFAGVADYRGTPQRFRIRFDAGQLPPAGVFWSITAYDADGFLMGNPAGIYAVGHRIPVTAGPDGSVDVAVQHADPGSDVPEGNWLPIAAFGRFTLTMRLYAPTPEAVQGRWQPPLLETVG</sequence>
<evidence type="ECO:0000313" key="4">
    <source>
        <dbReference type="EMBL" id="RMI33398.1"/>
    </source>
</evidence>
<dbReference type="InterPro" id="IPR010621">
    <property type="entry name" value="DUF1214"/>
</dbReference>
<evidence type="ECO:0000313" key="5">
    <source>
        <dbReference type="Proteomes" id="UP000279275"/>
    </source>
</evidence>
<dbReference type="Pfam" id="PF06742">
    <property type="entry name" value="DUF1214"/>
    <property type="match status" value="1"/>
</dbReference>
<comment type="caution">
    <text evidence="4">The sequence shown here is derived from an EMBL/GenBank/DDBJ whole genome shotgun (WGS) entry which is preliminary data.</text>
</comment>
<dbReference type="Pfam" id="PF06863">
    <property type="entry name" value="DUF1254"/>
    <property type="match status" value="1"/>
</dbReference>
<gene>
    <name evidence="4" type="ORF">EBN03_09600</name>
</gene>
<evidence type="ECO:0000259" key="3">
    <source>
        <dbReference type="Pfam" id="PF06863"/>
    </source>
</evidence>
<keyword evidence="5" id="KW-1185">Reference proteome</keyword>
<dbReference type="InterPro" id="IPR037050">
    <property type="entry name" value="DUF1254_sf"/>
</dbReference>
<feature type="chain" id="PRO_5018138206" evidence="1">
    <location>
        <begin position="28"/>
        <end position="476"/>
    </location>
</feature>
<evidence type="ECO:0000259" key="2">
    <source>
        <dbReference type="Pfam" id="PF06742"/>
    </source>
</evidence>
<accession>A0A3M2LFE1</accession>
<evidence type="ECO:0000256" key="1">
    <source>
        <dbReference type="SAM" id="SignalP"/>
    </source>
</evidence>
<proteinExistence type="predicted"/>
<dbReference type="Proteomes" id="UP000279275">
    <property type="component" value="Unassembled WGS sequence"/>
</dbReference>
<protein>
    <submittedName>
        <fullName evidence="4">DUF1254 domain-containing protein</fullName>
    </submittedName>
</protein>
<reference evidence="4 5" key="1">
    <citation type="submission" date="2018-10" db="EMBL/GenBank/DDBJ databases">
        <title>Isolation from cow dung.</title>
        <authorList>
            <person name="Ling L."/>
        </authorList>
    </citation>
    <scope>NUCLEOTIDE SEQUENCE [LARGE SCALE GENOMIC DNA]</scope>
    <source>
        <strain evidence="4 5">NEAU-LL90</strain>
    </source>
</reference>
<dbReference type="Gene3D" id="2.60.40.1610">
    <property type="entry name" value="Domain of unknown function DUF1254"/>
    <property type="match status" value="1"/>
</dbReference>
<feature type="domain" description="DUF1254" evidence="3">
    <location>
        <begin position="81"/>
        <end position="216"/>
    </location>
</feature>
<dbReference type="OrthoDB" id="40820at2"/>
<organism evidence="4 5">
    <name type="scientific">Nocardia stercoris</name>
    <dbReference type="NCBI Taxonomy" id="2483361"/>
    <lineage>
        <taxon>Bacteria</taxon>
        <taxon>Bacillati</taxon>
        <taxon>Actinomycetota</taxon>
        <taxon>Actinomycetes</taxon>
        <taxon>Mycobacteriales</taxon>
        <taxon>Nocardiaceae</taxon>
        <taxon>Nocardia</taxon>
    </lineage>
</organism>
<dbReference type="EMBL" id="RFFH01000003">
    <property type="protein sequence ID" value="RMI33398.1"/>
    <property type="molecule type" value="Genomic_DNA"/>
</dbReference>
<dbReference type="PANTHER" id="PTHR36509">
    <property type="entry name" value="BLL3101 PROTEIN"/>
    <property type="match status" value="1"/>
</dbReference>
<feature type="domain" description="DUF1214" evidence="2">
    <location>
        <begin position="369"/>
        <end position="459"/>
    </location>
</feature>
<dbReference type="AlphaFoldDB" id="A0A3M2LFE1"/>
<dbReference type="InterPro" id="IPR010679">
    <property type="entry name" value="DUF1254"/>
</dbReference>
<keyword evidence="1" id="KW-0732">Signal</keyword>
<dbReference type="InterPro" id="IPR037049">
    <property type="entry name" value="DUF1214_C_sf"/>
</dbReference>
<feature type="signal peptide" evidence="1">
    <location>
        <begin position="1"/>
        <end position="27"/>
    </location>
</feature>
<dbReference type="PANTHER" id="PTHR36509:SF2">
    <property type="entry name" value="BLL3101 PROTEIN"/>
    <property type="match status" value="1"/>
</dbReference>
<dbReference type="Gene3D" id="2.60.120.600">
    <property type="entry name" value="Domain of unknown function DUF1214, C-terminal domain"/>
    <property type="match status" value="1"/>
</dbReference>
<name>A0A3M2LFE1_9NOCA</name>
<dbReference type="SUPFAM" id="SSF160935">
    <property type="entry name" value="VPA0735-like"/>
    <property type="match status" value="1"/>
</dbReference>